<sequence length="682" mass="78254">MIYLFMPPLPRSEILHLAHRSFHPASSNCQVVCQCLFSTSHSDILREFSLKFYQTPWPLNKALPKHPLRLDSPWRIWDRIQRGPTSIRDSRTNMVCSVSCAGEILGPQAASSPRISKNGPVVTLVMQQFRTPGEGRREYRMNWTMEWLRFHCHFPKPLLILMHAIYGLIRFASTSGMTSRSLSKFNKWLRYTSRPCRSSSTCTRRSLNTSTSISNPAYRTPGSLCRRSDLYLAMHGSQGRGYFRNYIMAAVVRWYNVARRRWIGIHLVRILRCPINETPIRGLLRRGGPDGMQAIQKWLSKEDLKHWREYPVLSRNAKSYRHQMRDMQAKRSPRENSLARARVRTTTPEDLEEVMSRATPEEKEGERARALEGIQLLEKMDAIGHPPKEDDGNNWWLLKVLQLRRGARCFLACDIVYAHLQLADFPDLNRDMIDYAASYNTAFHTVAECFMRRVTGLQILAFVEDIPLAERQYGVGVPDPAVKSKPIIGIGGRYERLASWAPNWTRCLPAEQNGFLNDLMRTEDSNRFLNREWKWRYCAMRNFFQLGDGVIGCIARLLQHRVLTSDYETTSNAAVLEEIDDISMVLSEARLSLPRAYMPGDIAVLIADAPDAVHFVRPQMDCWMVARSSKVEKSSKCAPRKEMLGALQSVTLVKVESYSVAVVAFPALDATPVSKEDFRYSR</sequence>
<dbReference type="AlphaFoldDB" id="A0AAJ0FKI2"/>
<dbReference type="Proteomes" id="UP001244011">
    <property type="component" value="Unassembled WGS sequence"/>
</dbReference>
<gene>
    <name evidence="2" type="ORF">QBC33DRAFT_231857</name>
</gene>
<comment type="caution">
    <text evidence="2">The sequence shown here is derived from an EMBL/GenBank/DDBJ whole genome shotgun (WGS) entry which is preliminary data.</text>
</comment>
<evidence type="ECO:0000313" key="2">
    <source>
        <dbReference type="EMBL" id="KAK1771102.1"/>
    </source>
</evidence>
<reference evidence="2" key="1">
    <citation type="submission" date="2023-06" db="EMBL/GenBank/DDBJ databases">
        <title>Genome-scale phylogeny and comparative genomics of the fungal order Sordariales.</title>
        <authorList>
            <consortium name="Lawrence Berkeley National Laboratory"/>
            <person name="Hensen N."/>
            <person name="Bonometti L."/>
            <person name="Westerberg I."/>
            <person name="Brannstrom I.O."/>
            <person name="Guillou S."/>
            <person name="Cros-Aarteil S."/>
            <person name="Calhoun S."/>
            <person name="Haridas S."/>
            <person name="Kuo A."/>
            <person name="Mondo S."/>
            <person name="Pangilinan J."/>
            <person name="Riley R."/>
            <person name="Labutti K."/>
            <person name="Andreopoulos B."/>
            <person name="Lipzen A."/>
            <person name="Chen C."/>
            <person name="Yanf M."/>
            <person name="Daum C."/>
            <person name="Ng V."/>
            <person name="Clum A."/>
            <person name="Steindorff A."/>
            <person name="Ohm R."/>
            <person name="Martin F."/>
            <person name="Silar P."/>
            <person name="Natvig D."/>
            <person name="Lalanne C."/>
            <person name="Gautier V."/>
            <person name="Ament-Velasquez S.L."/>
            <person name="Kruys A."/>
            <person name="Hutchinson M.I."/>
            <person name="Powell A.J."/>
            <person name="Barry K."/>
            <person name="Miller A.N."/>
            <person name="Grigoriev I.V."/>
            <person name="Debuchy R."/>
            <person name="Gladieux P."/>
            <person name="Thoren M.H."/>
            <person name="Johannesson H."/>
        </authorList>
    </citation>
    <scope>NUCLEOTIDE SEQUENCE</scope>
    <source>
        <strain evidence="2">8032-3</strain>
    </source>
</reference>
<evidence type="ECO:0000256" key="1">
    <source>
        <dbReference type="SAM" id="MobiDB-lite"/>
    </source>
</evidence>
<dbReference type="RefSeq" id="XP_060287315.1">
    <property type="nucleotide sequence ID" value="XM_060422844.1"/>
</dbReference>
<organism evidence="2 3">
    <name type="scientific">Phialemonium atrogriseum</name>
    <dbReference type="NCBI Taxonomy" id="1093897"/>
    <lineage>
        <taxon>Eukaryota</taxon>
        <taxon>Fungi</taxon>
        <taxon>Dikarya</taxon>
        <taxon>Ascomycota</taxon>
        <taxon>Pezizomycotina</taxon>
        <taxon>Sordariomycetes</taxon>
        <taxon>Sordariomycetidae</taxon>
        <taxon>Cephalothecales</taxon>
        <taxon>Cephalothecaceae</taxon>
        <taxon>Phialemonium</taxon>
    </lineage>
</organism>
<protein>
    <submittedName>
        <fullName evidence="2">Uncharacterized protein</fullName>
    </submittedName>
</protein>
<name>A0AAJ0FKI2_9PEZI</name>
<keyword evidence="3" id="KW-1185">Reference proteome</keyword>
<accession>A0AAJ0FKI2</accession>
<evidence type="ECO:0000313" key="3">
    <source>
        <dbReference type="Proteomes" id="UP001244011"/>
    </source>
</evidence>
<dbReference type="EMBL" id="MU838999">
    <property type="protein sequence ID" value="KAK1771102.1"/>
    <property type="molecule type" value="Genomic_DNA"/>
</dbReference>
<feature type="compositionally biased region" description="Basic and acidic residues" evidence="1">
    <location>
        <begin position="323"/>
        <end position="334"/>
    </location>
</feature>
<feature type="region of interest" description="Disordered" evidence="1">
    <location>
        <begin position="321"/>
        <end position="365"/>
    </location>
</feature>
<proteinExistence type="predicted"/>
<dbReference type="GeneID" id="85306031"/>